<evidence type="ECO:0000259" key="1">
    <source>
        <dbReference type="Pfam" id="PF01385"/>
    </source>
</evidence>
<dbReference type="InterPro" id="IPR001959">
    <property type="entry name" value="Transposase"/>
</dbReference>
<comment type="caution">
    <text evidence="2">The sequence shown here is derived from an EMBL/GenBank/DDBJ whole genome shotgun (WGS) entry which is preliminary data.</text>
</comment>
<feature type="non-terminal residue" evidence="2">
    <location>
        <position position="79"/>
    </location>
</feature>
<dbReference type="OrthoDB" id="56768at2"/>
<evidence type="ECO:0000313" key="2">
    <source>
        <dbReference type="EMBL" id="OYD05962.1"/>
    </source>
</evidence>
<keyword evidence="3" id="KW-1185">Reference proteome</keyword>
<feature type="domain" description="Probable transposase IS891/IS1136/IS1341" evidence="1">
    <location>
        <begin position="1"/>
        <end position="53"/>
    </location>
</feature>
<accession>A0A235B141</accession>
<dbReference type="Proteomes" id="UP000215459">
    <property type="component" value="Unassembled WGS sequence"/>
</dbReference>
<proteinExistence type="predicted"/>
<evidence type="ECO:0000313" key="3">
    <source>
        <dbReference type="Proteomes" id="UP000215459"/>
    </source>
</evidence>
<gene>
    <name evidence="2" type="ORF">CHM34_18875</name>
</gene>
<dbReference type="AlphaFoldDB" id="A0A235B141"/>
<dbReference type="Pfam" id="PF01385">
    <property type="entry name" value="OrfB_IS605"/>
    <property type="match status" value="1"/>
</dbReference>
<name>A0A235B141_9BACL</name>
<organism evidence="2 3">
    <name type="scientific">Paludifilum halophilum</name>
    <dbReference type="NCBI Taxonomy" id="1642702"/>
    <lineage>
        <taxon>Bacteria</taxon>
        <taxon>Bacillati</taxon>
        <taxon>Bacillota</taxon>
        <taxon>Bacilli</taxon>
        <taxon>Bacillales</taxon>
        <taxon>Thermoactinomycetaceae</taxon>
        <taxon>Paludifilum</taxon>
    </lineage>
</organism>
<reference evidence="2 3" key="1">
    <citation type="submission" date="2017-07" db="EMBL/GenBank/DDBJ databases">
        <title>The genome sequence of Paludifilum halophilum highlights mechanisms for microbial adaptation to high salt environemnts.</title>
        <authorList>
            <person name="Belbahri L."/>
        </authorList>
    </citation>
    <scope>NUCLEOTIDE SEQUENCE [LARGE SCALE GENOMIC DNA]</scope>
    <source>
        <strain evidence="2 3">DSM 102817</strain>
    </source>
</reference>
<feature type="non-terminal residue" evidence="2">
    <location>
        <position position="1"/>
    </location>
</feature>
<dbReference type="EMBL" id="NOWF01000212">
    <property type="protein sequence ID" value="OYD05962.1"/>
    <property type="molecule type" value="Genomic_DNA"/>
</dbReference>
<protein>
    <submittedName>
        <fullName evidence="2">Transposase</fullName>
    </submittedName>
</protein>
<sequence length="79" mass="9233">SHRRKKAICLLARMHEKIANQRKDYTHQISHQLVKRFDLIAFEDLNVQGMVKNHHLAKSIVDAGWRQLVQYTTHTAESA</sequence>
<dbReference type="RefSeq" id="WP_141201807.1">
    <property type="nucleotide sequence ID" value="NZ_NOWF01000212.1"/>
</dbReference>